<dbReference type="RefSeq" id="WP_103974070.1">
    <property type="nucleotide sequence ID" value="NZ_PGFZ01000003.1"/>
</dbReference>
<dbReference type="PROSITE" id="PS51459">
    <property type="entry name" value="FIDO"/>
    <property type="match status" value="1"/>
</dbReference>
<dbReference type="InterPro" id="IPR003812">
    <property type="entry name" value="Fido"/>
</dbReference>
<keyword evidence="1" id="KW-0175">Coiled coil</keyword>
<sequence length="333" mass="37688">MTENNDNAIIIYALDGDQAQVAVQLRAETIWLSQAQMATLFDKDSDTIGLHLKNIYQSGELEESATTEKSSVVQQEGKRKVKRIINVYNLDAIISVGYRVNSKKGTQFRIWANNILKQYLIQGYALNEEKLKAQQEKLADLKQAIALSSRLFHSKDLSGSESQGILAILAKYSHALTVLDDYDHQRLQVEGTQVLAHPKISYEEAIQQIWLWREKENLSGLFGNEKDHSFKSSLATIYQTFGATELYPSIEEKAANLLYFIVKNHSFSDGNKRIAAAIFAWFLERHAYLYNAEGEKRVADNALVAFTLLIAESKPDEKETIVKVIINLINDKN</sequence>
<dbReference type="InterPro" id="IPR011204">
    <property type="entry name" value="Virulence_RhuM-like"/>
</dbReference>
<proteinExistence type="predicted"/>
<feature type="coiled-coil region" evidence="1">
    <location>
        <begin position="124"/>
        <end position="151"/>
    </location>
</feature>
<accession>A0A2S5CNN5</accession>
<evidence type="ECO:0000259" key="2">
    <source>
        <dbReference type="PROSITE" id="PS51459"/>
    </source>
</evidence>
<feature type="domain" description="Fido" evidence="2">
    <location>
        <begin position="189"/>
        <end position="327"/>
    </location>
</feature>
<dbReference type="InterPro" id="IPR036597">
    <property type="entry name" value="Fido-like_dom_sf"/>
</dbReference>
<dbReference type="Gene3D" id="1.20.120.1870">
    <property type="entry name" value="Fic/DOC protein, Fido domain"/>
    <property type="match status" value="1"/>
</dbReference>
<evidence type="ECO:0000256" key="1">
    <source>
        <dbReference type="SAM" id="Coils"/>
    </source>
</evidence>
<dbReference type="PANTHER" id="PTHR35810:SF1">
    <property type="entry name" value="CYTOPLASMIC PROTEIN"/>
    <property type="match status" value="1"/>
</dbReference>
<dbReference type="InterPro" id="IPR053737">
    <property type="entry name" value="Type_II_TA_Toxin"/>
</dbReference>
<organism evidence="3 4">
    <name type="scientific">Methylovulum psychrotolerans</name>
    <dbReference type="NCBI Taxonomy" id="1704499"/>
    <lineage>
        <taxon>Bacteria</taxon>
        <taxon>Pseudomonadati</taxon>
        <taxon>Pseudomonadota</taxon>
        <taxon>Gammaproteobacteria</taxon>
        <taxon>Methylococcales</taxon>
        <taxon>Methylococcaceae</taxon>
        <taxon>Methylovulum</taxon>
    </lineage>
</organism>
<name>A0A2S5CNN5_9GAMM</name>
<evidence type="ECO:0000313" key="3">
    <source>
        <dbReference type="EMBL" id="POZ52423.1"/>
    </source>
</evidence>
<reference evidence="3 4" key="1">
    <citation type="submission" date="2017-11" db="EMBL/GenBank/DDBJ databases">
        <title>Draft Genome Sequence of Methylobacter psychrotolerans Sph1T, an Obligate Methanotroph from Low-Temperature Environments.</title>
        <authorList>
            <person name="Oshkin I.Y."/>
            <person name="Miroshnikov K."/>
            <person name="Belova S.E."/>
            <person name="Korzhenkov A."/>
            <person name="Toshchakov S.V."/>
            <person name="Dedysh S.N."/>
        </authorList>
    </citation>
    <scope>NUCLEOTIDE SEQUENCE [LARGE SCALE GENOMIC DNA]</scope>
    <source>
        <strain evidence="3 4">Sph1</strain>
    </source>
</reference>
<gene>
    <name evidence="3" type="ORF">AADEFJLK_01905</name>
</gene>
<protein>
    <recommendedName>
        <fullName evidence="2">Fido domain-containing protein</fullName>
    </recommendedName>
</protein>
<dbReference type="Pfam" id="PF02661">
    <property type="entry name" value="Fic"/>
    <property type="match status" value="1"/>
</dbReference>
<dbReference type="Pfam" id="PF13310">
    <property type="entry name" value="Virulence_RhuM"/>
    <property type="match status" value="1"/>
</dbReference>
<dbReference type="Proteomes" id="UP000237423">
    <property type="component" value="Unassembled WGS sequence"/>
</dbReference>
<comment type="caution">
    <text evidence="3">The sequence shown here is derived from an EMBL/GenBank/DDBJ whole genome shotgun (WGS) entry which is preliminary data.</text>
</comment>
<dbReference type="PANTHER" id="PTHR35810">
    <property type="entry name" value="CYTOPLASMIC PROTEIN-RELATED"/>
    <property type="match status" value="1"/>
</dbReference>
<dbReference type="EMBL" id="PGFZ01000003">
    <property type="protein sequence ID" value="POZ52423.1"/>
    <property type="molecule type" value="Genomic_DNA"/>
</dbReference>
<dbReference type="SUPFAM" id="SSF140931">
    <property type="entry name" value="Fic-like"/>
    <property type="match status" value="1"/>
</dbReference>
<dbReference type="AlphaFoldDB" id="A0A2S5CNN5"/>
<evidence type="ECO:0000313" key="4">
    <source>
        <dbReference type="Proteomes" id="UP000237423"/>
    </source>
</evidence>